<gene>
    <name evidence="9" type="ORF">ROHU_026701</name>
</gene>
<dbReference type="AlphaFoldDB" id="A0A498MCV0"/>
<feature type="domain" description="G-protein coupled receptors family 2 profile 2" evidence="8">
    <location>
        <begin position="456"/>
        <end position="572"/>
    </location>
</feature>
<dbReference type="GO" id="GO:0005886">
    <property type="term" value="C:plasma membrane"/>
    <property type="evidence" value="ECO:0007669"/>
    <property type="project" value="TreeGrafter"/>
</dbReference>
<feature type="transmembrane region" description="Helical" evidence="6">
    <location>
        <begin position="528"/>
        <end position="552"/>
    </location>
</feature>
<evidence type="ECO:0000256" key="2">
    <source>
        <dbReference type="ARBA" id="ARBA00022692"/>
    </source>
</evidence>
<dbReference type="Gene3D" id="1.20.1070.10">
    <property type="entry name" value="Rhodopsin 7-helix transmembrane proteins"/>
    <property type="match status" value="2"/>
</dbReference>
<feature type="transmembrane region" description="Helical" evidence="6">
    <location>
        <begin position="315"/>
        <end position="335"/>
    </location>
</feature>
<feature type="transmembrane region" description="Helical" evidence="6">
    <location>
        <begin position="458"/>
        <end position="478"/>
    </location>
</feature>
<comment type="caution">
    <text evidence="9">The sequence shown here is derived from an EMBL/GenBank/DDBJ whole genome shotgun (WGS) entry which is preliminary data.</text>
</comment>
<feature type="domain" description="G-protein coupled receptors family 2 profile 2" evidence="8">
    <location>
        <begin position="168"/>
        <end position="346"/>
    </location>
</feature>
<evidence type="ECO:0000256" key="5">
    <source>
        <dbReference type="ARBA" id="ARBA00023157"/>
    </source>
</evidence>
<protein>
    <submittedName>
        <fullName evidence="9">Adhesion G-coupled receptor G3-like protein</fullName>
    </submittedName>
</protein>
<organism evidence="9 10">
    <name type="scientific">Labeo rohita</name>
    <name type="common">Indian major carp</name>
    <name type="synonym">Cyprinus rohita</name>
    <dbReference type="NCBI Taxonomy" id="84645"/>
    <lineage>
        <taxon>Eukaryota</taxon>
        <taxon>Metazoa</taxon>
        <taxon>Chordata</taxon>
        <taxon>Craniata</taxon>
        <taxon>Vertebrata</taxon>
        <taxon>Euteleostomi</taxon>
        <taxon>Actinopterygii</taxon>
        <taxon>Neopterygii</taxon>
        <taxon>Teleostei</taxon>
        <taxon>Ostariophysi</taxon>
        <taxon>Cypriniformes</taxon>
        <taxon>Cyprinidae</taxon>
        <taxon>Labeoninae</taxon>
        <taxon>Labeonini</taxon>
        <taxon>Labeo</taxon>
    </lineage>
</organism>
<name>A0A498MCV0_LABRO</name>
<dbReference type="InterPro" id="IPR057244">
    <property type="entry name" value="GAIN_B"/>
</dbReference>
<evidence type="ECO:0000256" key="6">
    <source>
        <dbReference type="SAM" id="Phobius"/>
    </source>
</evidence>
<keyword evidence="5" id="KW-1015">Disulfide bond</keyword>
<dbReference type="InterPro" id="IPR017981">
    <property type="entry name" value="GPCR_2-like_7TM"/>
</dbReference>
<keyword evidence="4 6" id="KW-0472">Membrane</keyword>
<feature type="transmembrane region" description="Helical" evidence="6">
    <location>
        <begin position="167"/>
        <end position="192"/>
    </location>
</feature>
<comment type="subcellular location">
    <subcellularLocation>
        <location evidence="1">Membrane</location>
        <topology evidence="1">Multi-pass membrane protein</topology>
    </subcellularLocation>
</comment>
<evidence type="ECO:0000313" key="10">
    <source>
        <dbReference type="Proteomes" id="UP000290572"/>
    </source>
</evidence>
<dbReference type="PROSITE" id="PS50261">
    <property type="entry name" value="G_PROTEIN_RECEP_F2_4"/>
    <property type="match status" value="2"/>
</dbReference>
<feature type="transmembrane region" description="Helical" evidence="6">
    <location>
        <begin position="274"/>
        <end position="294"/>
    </location>
</feature>
<evidence type="ECO:0000313" key="9">
    <source>
        <dbReference type="EMBL" id="RXN17633.1"/>
    </source>
</evidence>
<dbReference type="PANTHER" id="PTHR12011">
    <property type="entry name" value="ADHESION G-PROTEIN COUPLED RECEPTOR"/>
    <property type="match status" value="1"/>
</dbReference>
<dbReference type="GO" id="GO:0004930">
    <property type="term" value="F:G protein-coupled receptor activity"/>
    <property type="evidence" value="ECO:0007669"/>
    <property type="project" value="InterPro"/>
</dbReference>
<dbReference type="InterPro" id="IPR046338">
    <property type="entry name" value="GAIN_dom_sf"/>
</dbReference>
<dbReference type="STRING" id="84645.A0A498MCV0"/>
<accession>A0A498MCV0</accession>
<evidence type="ECO:0000259" key="7">
    <source>
        <dbReference type="PROSITE" id="PS50221"/>
    </source>
</evidence>
<evidence type="ECO:0000256" key="1">
    <source>
        <dbReference type="ARBA" id="ARBA00004141"/>
    </source>
</evidence>
<feature type="domain" description="GAIN-B" evidence="7">
    <location>
        <begin position="1"/>
        <end position="161"/>
    </location>
</feature>
<feature type="transmembrane region" description="Helical" evidence="6">
    <location>
        <begin position="204"/>
        <end position="221"/>
    </location>
</feature>
<dbReference type="InterPro" id="IPR000203">
    <property type="entry name" value="GPS"/>
</dbReference>
<dbReference type="Pfam" id="PF01825">
    <property type="entry name" value="GPS"/>
    <property type="match status" value="2"/>
</dbReference>
<dbReference type="Gene3D" id="2.60.220.50">
    <property type="match status" value="2"/>
</dbReference>
<keyword evidence="9" id="KW-0675">Receptor</keyword>
<dbReference type="EMBL" id="QBIY01012740">
    <property type="protein sequence ID" value="RXN17633.1"/>
    <property type="molecule type" value="Genomic_DNA"/>
</dbReference>
<dbReference type="Pfam" id="PF00002">
    <property type="entry name" value="7tm_2"/>
    <property type="match status" value="2"/>
</dbReference>
<keyword evidence="2 6" id="KW-0812">Transmembrane</keyword>
<keyword evidence="3 6" id="KW-1133">Transmembrane helix</keyword>
<dbReference type="GO" id="GO:0007166">
    <property type="term" value="P:cell surface receptor signaling pathway"/>
    <property type="evidence" value="ECO:0007669"/>
    <property type="project" value="InterPro"/>
</dbReference>
<evidence type="ECO:0000256" key="4">
    <source>
        <dbReference type="ARBA" id="ARBA00023136"/>
    </source>
</evidence>
<dbReference type="PROSITE" id="PS50221">
    <property type="entry name" value="GAIN_B"/>
    <property type="match status" value="1"/>
</dbReference>
<feature type="transmembrane region" description="Helical" evidence="6">
    <location>
        <begin position="233"/>
        <end position="254"/>
    </location>
</feature>
<dbReference type="GO" id="GO:0007189">
    <property type="term" value="P:adenylate cyclase-activating G protein-coupled receptor signaling pathway"/>
    <property type="evidence" value="ECO:0007669"/>
    <property type="project" value="TreeGrafter"/>
</dbReference>
<evidence type="ECO:0000256" key="3">
    <source>
        <dbReference type="ARBA" id="ARBA00022989"/>
    </source>
</evidence>
<dbReference type="Proteomes" id="UP000290572">
    <property type="component" value="Unassembled WGS sequence"/>
</dbReference>
<reference evidence="9 10" key="1">
    <citation type="submission" date="2018-03" db="EMBL/GenBank/DDBJ databases">
        <title>Draft genome sequence of Rohu Carp (Labeo rohita).</title>
        <authorList>
            <person name="Das P."/>
            <person name="Kushwaha B."/>
            <person name="Joshi C.G."/>
            <person name="Kumar D."/>
            <person name="Nagpure N.S."/>
            <person name="Sahoo L."/>
            <person name="Das S.P."/>
            <person name="Bit A."/>
            <person name="Patnaik S."/>
            <person name="Meher P.K."/>
            <person name="Jayasankar P."/>
            <person name="Koringa P.G."/>
            <person name="Patel N.V."/>
            <person name="Hinsu A.T."/>
            <person name="Kumar R."/>
            <person name="Pandey M."/>
            <person name="Agarwal S."/>
            <person name="Srivastava S."/>
            <person name="Singh M."/>
            <person name="Iquebal M.A."/>
            <person name="Jaiswal S."/>
            <person name="Angadi U.B."/>
            <person name="Kumar N."/>
            <person name="Raza M."/>
            <person name="Shah T.M."/>
            <person name="Rai A."/>
            <person name="Jena J.K."/>
        </authorList>
    </citation>
    <scope>NUCLEOTIDE SEQUENCE [LARGE SCALE GENOMIC DNA]</scope>
    <source>
        <strain evidence="9">DASCIFA01</strain>
        <tissue evidence="9">Testis</tissue>
    </source>
</reference>
<dbReference type="SMART" id="SM00303">
    <property type="entry name" value="GPS"/>
    <property type="match status" value="3"/>
</dbReference>
<sequence>MCKEVIFHEAVLDTYIRVEKKAINSIVNMTIPEQSKNYYEEDISMTVVKIYLNTTNGFVPIAAPSTKVRNKFFTSKVIRIEVPDRDIANLKKPLKMNFKINSTKDPSASTYTVSCQFYDEKGDKTWKTDGCETAMISDDVVECSCDHMTPFAVLLVDLKISKNQWEILSYISYTGCSLSAFFSASTVLMFIFNGNARAEVSSSIHVSLSGALFLLNMSFMFSEWAATWTVKEVCVFIAATIHYSLLCSFTWMAIEALHLYLLLIRVFNIYIKHYMVKLSLIGWGILITVSRQIFKLRKMGNRHNKMPVCKDLGTVLSLMCLLGTTWGLAFFSSGYTNYPILYLFCILNTMQENRNDPDKSGPLLHGQSVLGIWLGEKEVHNLSQPVQLRFLNNINQSQHGICVYWHFDKNGKGNWRTDGCTTSIDNRDFVCSCNRLGLLAVLINPEIPEVSHIVCVNYISYVGSALSTAFTALAIVMFLCQRKKQCEHSVIIHMQLSGSLYLLHFSFLRNMWFSGQRDVNLVCQGLGLLLHWCLLATFTWTAIEGFHPYLLLVRVFNIYIKRYLLKLSLVGWEYAGSNTWKTDGCNTTQISDNVVKCSCDHMTPFAVLLEGGGAEAELGKNHRQGPGQEEEQETTWAERMTITAEQTGLKIPTVERMTTTMELRSPSVELMVQRTT</sequence>
<proteinExistence type="predicted"/>
<dbReference type="PANTHER" id="PTHR12011:SF454">
    <property type="entry name" value="ADHESION G-PROTEIN COUPLED RECEPTOR G5-LIKE"/>
    <property type="match status" value="1"/>
</dbReference>
<dbReference type="InterPro" id="IPR000832">
    <property type="entry name" value="GPCR_2_secretin-like"/>
</dbReference>
<keyword evidence="10" id="KW-1185">Reference proteome</keyword>
<evidence type="ECO:0000259" key="8">
    <source>
        <dbReference type="PROSITE" id="PS50261"/>
    </source>
</evidence>